<dbReference type="EMBL" id="LXQA010182243">
    <property type="protein sequence ID" value="MCI30793.1"/>
    <property type="molecule type" value="Genomic_DNA"/>
</dbReference>
<dbReference type="AlphaFoldDB" id="A0A392R2L0"/>
<feature type="domain" description="UGGT thioredoxin-like" evidence="1">
    <location>
        <begin position="2"/>
        <end position="72"/>
    </location>
</feature>
<dbReference type="InterPro" id="IPR040692">
    <property type="entry name" value="UGGT_TRXL_3"/>
</dbReference>
<evidence type="ECO:0000259" key="1">
    <source>
        <dbReference type="Pfam" id="PF18402"/>
    </source>
</evidence>
<keyword evidence="3" id="KW-1185">Reference proteome</keyword>
<keyword evidence="2" id="KW-0808">Transferase</keyword>
<name>A0A392R2L0_9FABA</name>
<evidence type="ECO:0000313" key="2">
    <source>
        <dbReference type="EMBL" id="MCI30793.1"/>
    </source>
</evidence>
<reference evidence="2 3" key="1">
    <citation type="journal article" date="2018" name="Front. Plant Sci.">
        <title>Red Clover (Trifolium pratense) and Zigzag Clover (T. medium) - A Picture of Genomic Similarities and Differences.</title>
        <authorList>
            <person name="Dluhosova J."/>
            <person name="Istvanek J."/>
            <person name="Nedelnik J."/>
            <person name="Repkova J."/>
        </authorList>
    </citation>
    <scope>NUCLEOTIDE SEQUENCE [LARGE SCALE GENOMIC DNA]</scope>
    <source>
        <strain evidence="3">cv. 10/8</strain>
        <tissue evidence="2">Leaf</tissue>
    </source>
</reference>
<proteinExistence type="predicted"/>
<dbReference type="Pfam" id="PF18402">
    <property type="entry name" value="Thioredoxin_14"/>
    <property type="match status" value="1"/>
</dbReference>
<evidence type="ECO:0000313" key="3">
    <source>
        <dbReference type="Proteomes" id="UP000265520"/>
    </source>
</evidence>
<organism evidence="2 3">
    <name type="scientific">Trifolium medium</name>
    <dbReference type="NCBI Taxonomy" id="97028"/>
    <lineage>
        <taxon>Eukaryota</taxon>
        <taxon>Viridiplantae</taxon>
        <taxon>Streptophyta</taxon>
        <taxon>Embryophyta</taxon>
        <taxon>Tracheophyta</taxon>
        <taxon>Spermatophyta</taxon>
        <taxon>Magnoliopsida</taxon>
        <taxon>eudicotyledons</taxon>
        <taxon>Gunneridae</taxon>
        <taxon>Pentapetalae</taxon>
        <taxon>rosids</taxon>
        <taxon>fabids</taxon>
        <taxon>Fabales</taxon>
        <taxon>Fabaceae</taxon>
        <taxon>Papilionoideae</taxon>
        <taxon>50 kb inversion clade</taxon>
        <taxon>NPAAA clade</taxon>
        <taxon>Hologalegina</taxon>
        <taxon>IRL clade</taxon>
        <taxon>Trifolieae</taxon>
        <taxon>Trifolium</taxon>
    </lineage>
</organism>
<sequence length="94" mass="11029">MIISLYENNFPVRFGIVLYSSKYITQLEDRSTKEEGDKFEDDISNMIIRLFSYIKGNYGIEMAFKFLSNVWNCFQYKLSSFTVFLLPCCTAAFI</sequence>
<comment type="caution">
    <text evidence="2">The sequence shown here is derived from an EMBL/GenBank/DDBJ whole genome shotgun (WGS) entry which is preliminary data.</text>
</comment>
<protein>
    <submittedName>
        <fullName evidence="2">UDP-glucose:glycoprotein glucosyltransferase-like</fullName>
    </submittedName>
</protein>
<dbReference type="GO" id="GO:0016740">
    <property type="term" value="F:transferase activity"/>
    <property type="evidence" value="ECO:0007669"/>
    <property type="project" value="UniProtKB-KW"/>
</dbReference>
<dbReference type="Proteomes" id="UP000265520">
    <property type="component" value="Unassembled WGS sequence"/>
</dbReference>
<accession>A0A392R2L0</accession>